<evidence type="ECO:0000313" key="3">
    <source>
        <dbReference type="Proteomes" id="UP001642540"/>
    </source>
</evidence>
<accession>A0ABP1QV71</accession>
<comment type="caution">
    <text evidence="2">The sequence shown here is derived from an EMBL/GenBank/DDBJ whole genome shotgun (WGS) entry which is preliminary data.</text>
</comment>
<dbReference type="EMBL" id="CAXLJM020000041">
    <property type="protein sequence ID" value="CAL8109532.1"/>
    <property type="molecule type" value="Genomic_DNA"/>
</dbReference>
<keyword evidence="3" id="KW-1185">Reference proteome</keyword>
<organism evidence="2 3">
    <name type="scientific">Orchesella dallaii</name>
    <dbReference type="NCBI Taxonomy" id="48710"/>
    <lineage>
        <taxon>Eukaryota</taxon>
        <taxon>Metazoa</taxon>
        <taxon>Ecdysozoa</taxon>
        <taxon>Arthropoda</taxon>
        <taxon>Hexapoda</taxon>
        <taxon>Collembola</taxon>
        <taxon>Entomobryomorpha</taxon>
        <taxon>Entomobryoidea</taxon>
        <taxon>Orchesellidae</taxon>
        <taxon>Orchesellinae</taxon>
        <taxon>Orchesella</taxon>
    </lineage>
</organism>
<sequence length="147" mass="16767">MDFSSGKIALLQALTIMNDNGELTSKISSILNSVHEDRSRTVKLFCEVLALQQQEVDRKRKCADLLEEVAKWWQLLVSDREKLLVTISNLEMEKDHILKKLNHPNEIYGPLIEATSKSQLMNNRSNICSQPNSTHVGDDDFVEDNNK</sequence>
<reference evidence="2 3" key="1">
    <citation type="submission" date="2024-08" db="EMBL/GenBank/DDBJ databases">
        <authorList>
            <person name="Cucini C."/>
            <person name="Frati F."/>
        </authorList>
    </citation>
    <scope>NUCLEOTIDE SEQUENCE [LARGE SCALE GENOMIC DNA]</scope>
</reference>
<proteinExistence type="predicted"/>
<gene>
    <name evidence="2" type="ORF">ODALV1_LOCUS13453</name>
</gene>
<evidence type="ECO:0000313" key="2">
    <source>
        <dbReference type="EMBL" id="CAL8109532.1"/>
    </source>
</evidence>
<feature type="region of interest" description="Disordered" evidence="1">
    <location>
        <begin position="128"/>
        <end position="147"/>
    </location>
</feature>
<protein>
    <submittedName>
        <fullName evidence="2">Uncharacterized protein</fullName>
    </submittedName>
</protein>
<evidence type="ECO:0000256" key="1">
    <source>
        <dbReference type="SAM" id="MobiDB-lite"/>
    </source>
</evidence>
<dbReference type="Proteomes" id="UP001642540">
    <property type="component" value="Unassembled WGS sequence"/>
</dbReference>
<name>A0ABP1QV71_9HEXA</name>